<dbReference type="SMART" id="SM00347">
    <property type="entry name" value="HTH_MARR"/>
    <property type="match status" value="1"/>
</dbReference>
<evidence type="ECO:0000313" key="6">
    <source>
        <dbReference type="Proteomes" id="UP000282076"/>
    </source>
</evidence>
<dbReference type="RefSeq" id="WP_120980034.1">
    <property type="nucleotide sequence ID" value="NZ_RBZM01000017.1"/>
</dbReference>
<keyword evidence="1" id="KW-0805">Transcription regulation</keyword>
<dbReference type="Gene3D" id="1.10.10.10">
    <property type="entry name" value="Winged helix-like DNA-binding domain superfamily/Winged helix DNA-binding domain"/>
    <property type="match status" value="1"/>
</dbReference>
<dbReference type="PANTHER" id="PTHR42756">
    <property type="entry name" value="TRANSCRIPTIONAL REGULATOR, MARR"/>
    <property type="match status" value="1"/>
</dbReference>
<dbReference type="OrthoDB" id="5327581at2"/>
<accession>A0A494X247</accession>
<dbReference type="InterPro" id="IPR036388">
    <property type="entry name" value="WH-like_DNA-bd_sf"/>
</dbReference>
<dbReference type="GO" id="GO:0003700">
    <property type="term" value="F:DNA-binding transcription factor activity"/>
    <property type="evidence" value="ECO:0007669"/>
    <property type="project" value="InterPro"/>
</dbReference>
<dbReference type="GO" id="GO:0003677">
    <property type="term" value="F:DNA binding"/>
    <property type="evidence" value="ECO:0007669"/>
    <property type="project" value="UniProtKB-KW"/>
</dbReference>
<dbReference type="EMBL" id="RBZM01000017">
    <property type="protein sequence ID" value="RKP44808.1"/>
    <property type="molecule type" value="Genomic_DNA"/>
</dbReference>
<proteinExistence type="predicted"/>
<name>A0A494X247_9BACL</name>
<evidence type="ECO:0000259" key="4">
    <source>
        <dbReference type="PROSITE" id="PS50995"/>
    </source>
</evidence>
<dbReference type="PRINTS" id="PR00598">
    <property type="entry name" value="HTHMARR"/>
</dbReference>
<dbReference type="AlphaFoldDB" id="A0A494X247"/>
<evidence type="ECO:0000256" key="1">
    <source>
        <dbReference type="ARBA" id="ARBA00023015"/>
    </source>
</evidence>
<dbReference type="PANTHER" id="PTHR42756:SF1">
    <property type="entry name" value="TRANSCRIPTIONAL REPRESSOR OF EMRAB OPERON"/>
    <property type="match status" value="1"/>
</dbReference>
<dbReference type="PROSITE" id="PS50995">
    <property type="entry name" value="HTH_MARR_2"/>
    <property type="match status" value="1"/>
</dbReference>
<dbReference type="InterPro" id="IPR036390">
    <property type="entry name" value="WH_DNA-bd_sf"/>
</dbReference>
<sequence length="153" mass="17780">MADNAHGYDLDLSLGFIMGTTYRKMSAFFQNGLKEYGITPEQWSVLYQIDKEEGLMQKEIAERSGKDRPTTTRILDLLEDKGLIYKQVGDNDRRSFHVYINDKGRSLIRDTIPVERMSATEVKKCISDDEYESLMKLLKIINRHLDKIVVDRE</sequence>
<protein>
    <submittedName>
        <fullName evidence="5">MarR family transcriptional regulator</fullName>
    </submittedName>
</protein>
<evidence type="ECO:0000256" key="2">
    <source>
        <dbReference type="ARBA" id="ARBA00023125"/>
    </source>
</evidence>
<reference evidence="5 6" key="1">
    <citation type="submission" date="2018-10" db="EMBL/GenBank/DDBJ databases">
        <title>Cohnella sp. M2MS4P-1, whole genome shotgun sequence.</title>
        <authorList>
            <person name="Tuo L."/>
        </authorList>
    </citation>
    <scope>NUCLEOTIDE SEQUENCE [LARGE SCALE GENOMIC DNA]</scope>
    <source>
        <strain evidence="5 6">M2MS4P-1</strain>
    </source>
</reference>
<keyword evidence="6" id="KW-1185">Reference proteome</keyword>
<dbReference type="Pfam" id="PF01047">
    <property type="entry name" value="MarR"/>
    <property type="match status" value="1"/>
</dbReference>
<feature type="domain" description="HTH marR-type" evidence="4">
    <location>
        <begin position="11"/>
        <end position="143"/>
    </location>
</feature>
<evidence type="ECO:0000256" key="3">
    <source>
        <dbReference type="ARBA" id="ARBA00023163"/>
    </source>
</evidence>
<dbReference type="SUPFAM" id="SSF46785">
    <property type="entry name" value="Winged helix' DNA-binding domain"/>
    <property type="match status" value="1"/>
</dbReference>
<comment type="caution">
    <text evidence="5">The sequence shown here is derived from an EMBL/GenBank/DDBJ whole genome shotgun (WGS) entry which is preliminary data.</text>
</comment>
<gene>
    <name evidence="5" type="ORF">D7Z26_26445</name>
</gene>
<dbReference type="Proteomes" id="UP000282076">
    <property type="component" value="Unassembled WGS sequence"/>
</dbReference>
<keyword evidence="3" id="KW-0804">Transcription</keyword>
<organism evidence="5 6">
    <name type="scientific">Cohnella endophytica</name>
    <dbReference type="NCBI Taxonomy" id="2419778"/>
    <lineage>
        <taxon>Bacteria</taxon>
        <taxon>Bacillati</taxon>
        <taxon>Bacillota</taxon>
        <taxon>Bacilli</taxon>
        <taxon>Bacillales</taxon>
        <taxon>Paenibacillaceae</taxon>
        <taxon>Cohnella</taxon>
    </lineage>
</organism>
<keyword evidence="2" id="KW-0238">DNA-binding</keyword>
<dbReference type="InterPro" id="IPR000835">
    <property type="entry name" value="HTH_MarR-typ"/>
</dbReference>
<evidence type="ECO:0000313" key="5">
    <source>
        <dbReference type="EMBL" id="RKP44808.1"/>
    </source>
</evidence>